<dbReference type="Gene3D" id="2.60.120.260">
    <property type="entry name" value="Galactose-binding domain-like"/>
    <property type="match status" value="1"/>
</dbReference>
<organism evidence="1">
    <name type="scientific">mine drainage metagenome</name>
    <dbReference type="NCBI Taxonomy" id="410659"/>
    <lineage>
        <taxon>unclassified sequences</taxon>
        <taxon>metagenomes</taxon>
        <taxon>ecological metagenomes</taxon>
    </lineage>
</organism>
<dbReference type="InterPro" id="IPR008979">
    <property type="entry name" value="Galactose-bd-like_sf"/>
</dbReference>
<name>A0A1J5S5H9_9ZZZZ</name>
<comment type="caution">
    <text evidence="1">The sequence shown here is derived from an EMBL/GenBank/DDBJ whole genome shotgun (WGS) entry which is preliminary data.</text>
</comment>
<accession>A0A1J5S5H9</accession>
<sequence length="254" mass="28879">MKHRIRSRHGIRLVLAAALAAPALFASIPASYRGKPFRDAYHNTPPPNIPGIVQCALYDLGGEGVAYHDTTPENEGSGVLNREEKPYNHMRKHAGEYIWHFREHEGVDLSYVKDWADLNHPNPVNPPINQFYIGWASDGEWTNYTVNVVTPGVYSVKALYTYPEKEVNRDAAGKPLARIWFDLDGKFAAGVKLPRATQGWHYWDFGRIATITFPQAGPQLLTFHYRRGNNWAFWIFEKIADLPPHRGEPPVRAH</sequence>
<evidence type="ECO:0000313" key="1">
    <source>
        <dbReference type="EMBL" id="OIQ95589.1"/>
    </source>
</evidence>
<reference evidence="1" key="1">
    <citation type="submission" date="2016-10" db="EMBL/GenBank/DDBJ databases">
        <title>Sequence of Gallionella enrichment culture.</title>
        <authorList>
            <person name="Poehlein A."/>
            <person name="Muehling M."/>
            <person name="Daniel R."/>
        </authorList>
    </citation>
    <scope>NUCLEOTIDE SEQUENCE</scope>
</reference>
<gene>
    <name evidence="1" type="ORF">GALL_224610</name>
</gene>
<dbReference type="CDD" id="cd04080">
    <property type="entry name" value="CBM6_cellulase-like"/>
    <property type="match status" value="1"/>
</dbReference>
<dbReference type="SUPFAM" id="SSF49785">
    <property type="entry name" value="Galactose-binding domain-like"/>
    <property type="match status" value="1"/>
</dbReference>
<proteinExistence type="predicted"/>
<dbReference type="EMBL" id="MLJW01000164">
    <property type="protein sequence ID" value="OIQ95589.1"/>
    <property type="molecule type" value="Genomic_DNA"/>
</dbReference>
<dbReference type="AlphaFoldDB" id="A0A1J5S5H9"/>
<protein>
    <submittedName>
        <fullName evidence="1">Uncharacterized protein</fullName>
    </submittedName>
</protein>